<accession>A0ABN2T5R6</accession>
<dbReference type="Proteomes" id="UP001501585">
    <property type="component" value="Unassembled WGS sequence"/>
</dbReference>
<dbReference type="Pfam" id="PF00359">
    <property type="entry name" value="PTS_EIIA_2"/>
    <property type="match status" value="1"/>
</dbReference>
<dbReference type="Gene3D" id="3.40.930.10">
    <property type="entry name" value="Mannitol-specific EII, Chain A"/>
    <property type="match status" value="1"/>
</dbReference>
<gene>
    <name evidence="2" type="ORF">GCM10009799_28320</name>
</gene>
<name>A0ABN2T5R6_9ACTN</name>
<proteinExistence type="predicted"/>
<dbReference type="PANTHER" id="PTHR47738:SF2">
    <property type="entry name" value="PTS SYSTEM FRUCTOSE-LIKE EIIA COMPONENT"/>
    <property type="match status" value="1"/>
</dbReference>
<organism evidence="2 3">
    <name type="scientific">Nocardiopsis rhodophaea</name>
    <dbReference type="NCBI Taxonomy" id="280238"/>
    <lineage>
        <taxon>Bacteria</taxon>
        <taxon>Bacillati</taxon>
        <taxon>Actinomycetota</taxon>
        <taxon>Actinomycetes</taxon>
        <taxon>Streptosporangiales</taxon>
        <taxon>Nocardiopsidaceae</taxon>
        <taxon>Nocardiopsis</taxon>
    </lineage>
</organism>
<comment type="caution">
    <text evidence="2">The sequence shown here is derived from an EMBL/GenBank/DDBJ whole genome shotgun (WGS) entry which is preliminary data.</text>
</comment>
<dbReference type="EMBL" id="BAAAPC010000011">
    <property type="protein sequence ID" value="GAA1999425.1"/>
    <property type="molecule type" value="Genomic_DNA"/>
</dbReference>
<evidence type="ECO:0000313" key="3">
    <source>
        <dbReference type="Proteomes" id="UP001501585"/>
    </source>
</evidence>
<sequence length="154" mass="16152">MSDSETPLITADLVDTGLDAADRDEAMRRLGELLYVTGRVTDLEGFLSDVREREERMPTGMPGHVGLPHARSAHVTVPSLAVGVCADGVDFAGPDGPARLIFLIAAPASGGEEHMRIIAGLARMLKHADVRATLLAAPDARAIADSVAGELVMS</sequence>
<dbReference type="PANTHER" id="PTHR47738">
    <property type="entry name" value="PTS SYSTEM FRUCTOSE-LIKE EIIA COMPONENT-RELATED"/>
    <property type="match status" value="1"/>
</dbReference>
<reference evidence="2 3" key="1">
    <citation type="journal article" date="2019" name="Int. J. Syst. Evol. Microbiol.">
        <title>The Global Catalogue of Microorganisms (GCM) 10K type strain sequencing project: providing services to taxonomists for standard genome sequencing and annotation.</title>
        <authorList>
            <consortium name="The Broad Institute Genomics Platform"/>
            <consortium name="The Broad Institute Genome Sequencing Center for Infectious Disease"/>
            <person name="Wu L."/>
            <person name="Ma J."/>
        </authorList>
    </citation>
    <scope>NUCLEOTIDE SEQUENCE [LARGE SCALE GENOMIC DNA]</scope>
    <source>
        <strain evidence="2 3">JCM 15313</strain>
    </source>
</reference>
<dbReference type="PROSITE" id="PS51094">
    <property type="entry name" value="PTS_EIIA_TYPE_2"/>
    <property type="match status" value="1"/>
</dbReference>
<protein>
    <submittedName>
        <fullName evidence="2">Fructose PTS transporter subunit IIA</fullName>
    </submittedName>
</protein>
<evidence type="ECO:0000313" key="2">
    <source>
        <dbReference type="EMBL" id="GAA1999425.1"/>
    </source>
</evidence>
<dbReference type="InterPro" id="IPR051541">
    <property type="entry name" value="PTS_SugarTrans_NitroReg"/>
</dbReference>
<dbReference type="RefSeq" id="WP_344162738.1">
    <property type="nucleotide sequence ID" value="NZ_BAAAPC010000011.1"/>
</dbReference>
<dbReference type="CDD" id="cd00211">
    <property type="entry name" value="PTS_IIA_fru"/>
    <property type="match status" value="1"/>
</dbReference>
<dbReference type="InterPro" id="IPR016152">
    <property type="entry name" value="PTrfase/Anion_transptr"/>
</dbReference>
<dbReference type="InterPro" id="IPR002178">
    <property type="entry name" value="PTS_EIIA_type-2_dom"/>
</dbReference>
<evidence type="ECO:0000259" key="1">
    <source>
        <dbReference type="PROSITE" id="PS51094"/>
    </source>
</evidence>
<dbReference type="SUPFAM" id="SSF55804">
    <property type="entry name" value="Phoshotransferase/anion transport protein"/>
    <property type="match status" value="1"/>
</dbReference>
<feature type="domain" description="PTS EIIA type-2" evidence="1">
    <location>
        <begin position="7"/>
        <end position="150"/>
    </location>
</feature>
<keyword evidence="3" id="KW-1185">Reference proteome</keyword>